<dbReference type="SUPFAM" id="SSF56112">
    <property type="entry name" value="Protein kinase-like (PK-like)"/>
    <property type="match status" value="1"/>
</dbReference>
<sequence>MSFISNADHVALREGVYNNVHGNLNIVHNTFYGKKRHRELEIGDAPDLLPIMDPKRKRRRREKDLKDGIEVIQSQELKLTIEIGSGPGYFLHAGETRGRAVIVKVFNAGPTMREQLESTVALSKGLLHPNVLRIEGASSPESLSHFIVYESAHWKTAAGPLAAALKDDLTRSITLGFKMIAGLSSGMNHLSVQGVLLASLGAENFDIFLDINDRFLISINPHIAAEMDVGEDRRPEDNTTRSWDVFNVLCSKVSFISRHLDRMLNGCSFRF</sequence>
<dbReference type="AlphaFoldDB" id="A0AAD7G2G4"/>
<organism evidence="1 2">
    <name type="scientific">Mycena rosella</name>
    <name type="common">Pink bonnet</name>
    <name type="synonym">Agaricus rosellus</name>
    <dbReference type="NCBI Taxonomy" id="1033263"/>
    <lineage>
        <taxon>Eukaryota</taxon>
        <taxon>Fungi</taxon>
        <taxon>Dikarya</taxon>
        <taxon>Basidiomycota</taxon>
        <taxon>Agaricomycotina</taxon>
        <taxon>Agaricomycetes</taxon>
        <taxon>Agaricomycetidae</taxon>
        <taxon>Agaricales</taxon>
        <taxon>Marasmiineae</taxon>
        <taxon>Mycenaceae</taxon>
        <taxon>Mycena</taxon>
    </lineage>
</organism>
<accession>A0AAD7G2G4</accession>
<evidence type="ECO:0008006" key="3">
    <source>
        <dbReference type="Google" id="ProtNLM"/>
    </source>
</evidence>
<evidence type="ECO:0000313" key="2">
    <source>
        <dbReference type="Proteomes" id="UP001221757"/>
    </source>
</evidence>
<dbReference type="Gene3D" id="1.10.510.10">
    <property type="entry name" value="Transferase(Phosphotransferase) domain 1"/>
    <property type="match status" value="1"/>
</dbReference>
<name>A0AAD7G2G4_MYCRO</name>
<gene>
    <name evidence="1" type="ORF">B0H17DRAFT_342318</name>
</gene>
<keyword evidence="2" id="KW-1185">Reference proteome</keyword>
<evidence type="ECO:0000313" key="1">
    <source>
        <dbReference type="EMBL" id="KAJ7659447.1"/>
    </source>
</evidence>
<dbReference type="EMBL" id="JARKIE010000270">
    <property type="protein sequence ID" value="KAJ7659447.1"/>
    <property type="molecule type" value="Genomic_DNA"/>
</dbReference>
<proteinExistence type="predicted"/>
<protein>
    <recommendedName>
        <fullName evidence="3">Protein kinase domain-containing protein</fullName>
    </recommendedName>
</protein>
<dbReference type="InterPro" id="IPR011009">
    <property type="entry name" value="Kinase-like_dom_sf"/>
</dbReference>
<dbReference type="Proteomes" id="UP001221757">
    <property type="component" value="Unassembled WGS sequence"/>
</dbReference>
<reference evidence="1" key="1">
    <citation type="submission" date="2023-03" db="EMBL/GenBank/DDBJ databases">
        <title>Massive genome expansion in bonnet fungi (Mycena s.s.) driven by repeated elements and novel gene families across ecological guilds.</title>
        <authorList>
            <consortium name="Lawrence Berkeley National Laboratory"/>
            <person name="Harder C.B."/>
            <person name="Miyauchi S."/>
            <person name="Viragh M."/>
            <person name="Kuo A."/>
            <person name="Thoen E."/>
            <person name="Andreopoulos B."/>
            <person name="Lu D."/>
            <person name="Skrede I."/>
            <person name="Drula E."/>
            <person name="Henrissat B."/>
            <person name="Morin E."/>
            <person name="Kohler A."/>
            <person name="Barry K."/>
            <person name="LaButti K."/>
            <person name="Morin E."/>
            <person name="Salamov A."/>
            <person name="Lipzen A."/>
            <person name="Mereny Z."/>
            <person name="Hegedus B."/>
            <person name="Baldrian P."/>
            <person name="Stursova M."/>
            <person name="Weitz H."/>
            <person name="Taylor A."/>
            <person name="Grigoriev I.V."/>
            <person name="Nagy L.G."/>
            <person name="Martin F."/>
            <person name="Kauserud H."/>
        </authorList>
    </citation>
    <scope>NUCLEOTIDE SEQUENCE</scope>
    <source>
        <strain evidence="1">CBHHK067</strain>
    </source>
</reference>
<comment type="caution">
    <text evidence="1">The sequence shown here is derived from an EMBL/GenBank/DDBJ whole genome shotgun (WGS) entry which is preliminary data.</text>
</comment>